<dbReference type="EMBL" id="HE797057">
    <property type="protein sequence ID" value="CCM01937.1"/>
    <property type="molecule type" value="Genomic_DNA"/>
</dbReference>
<organism evidence="12 13">
    <name type="scientific">Fibroporia radiculosa</name>
    <dbReference type="NCBI Taxonomy" id="599839"/>
    <lineage>
        <taxon>Eukaryota</taxon>
        <taxon>Fungi</taxon>
        <taxon>Dikarya</taxon>
        <taxon>Basidiomycota</taxon>
        <taxon>Agaricomycotina</taxon>
        <taxon>Agaricomycetes</taxon>
        <taxon>Polyporales</taxon>
        <taxon>Fibroporiaceae</taxon>
        <taxon>Fibroporia</taxon>
    </lineage>
</organism>
<evidence type="ECO:0000256" key="7">
    <source>
        <dbReference type="ARBA" id="ARBA00022989"/>
    </source>
</evidence>
<evidence type="ECO:0000256" key="5">
    <source>
        <dbReference type="ARBA" id="ARBA00022737"/>
    </source>
</evidence>
<evidence type="ECO:0000256" key="11">
    <source>
        <dbReference type="RuleBase" id="RU000488"/>
    </source>
</evidence>
<keyword evidence="3 11" id="KW-0813">Transport</keyword>
<evidence type="ECO:0000256" key="4">
    <source>
        <dbReference type="ARBA" id="ARBA00022692"/>
    </source>
</evidence>
<dbReference type="OrthoDB" id="1747031at2759"/>
<evidence type="ECO:0000256" key="1">
    <source>
        <dbReference type="ARBA" id="ARBA00004448"/>
    </source>
</evidence>
<comment type="subcellular location">
    <subcellularLocation>
        <location evidence="1">Mitochondrion inner membrane</location>
        <topology evidence="1">Multi-pass membrane protein</topology>
    </subcellularLocation>
</comment>
<evidence type="ECO:0008006" key="14">
    <source>
        <dbReference type="Google" id="ProtNLM"/>
    </source>
</evidence>
<evidence type="ECO:0000256" key="6">
    <source>
        <dbReference type="ARBA" id="ARBA00022792"/>
    </source>
</evidence>
<dbReference type="InParanoid" id="J4HWA8"/>
<dbReference type="InterPro" id="IPR023395">
    <property type="entry name" value="MCP_dom_sf"/>
</dbReference>
<dbReference type="Pfam" id="PF00153">
    <property type="entry name" value="Mito_carr"/>
    <property type="match status" value="4"/>
</dbReference>
<dbReference type="HOGENOM" id="CLU_015166_0_0_1"/>
<keyword evidence="4 10" id="KW-0812">Transmembrane</keyword>
<dbReference type="SUPFAM" id="SSF103506">
    <property type="entry name" value="Mitochondrial carrier"/>
    <property type="match status" value="1"/>
</dbReference>
<dbReference type="InterPro" id="IPR045315">
    <property type="entry name" value="Mtm1-like"/>
</dbReference>
<proteinExistence type="inferred from homology"/>
<keyword evidence="8" id="KW-0496">Mitochondrion</keyword>
<evidence type="ECO:0000256" key="3">
    <source>
        <dbReference type="ARBA" id="ARBA00022448"/>
    </source>
</evidence>
<dbReference type="InterPro" id="IPR018108">
    <property type="entry name" value="MCP_transmembrane"/>
</dbReference>
<reference evidence="12 13" key="1">
    <citation type="journal article" date="2012" name="Appl. Environ. Microbiol.">
        <title>Short-read sequencing for genomic analysis of the brown rot fungus Fibroporia radiculosa.</title>
        <authorList>
            <person name="Tang J.D."/>
            <person name="Perkins A.D."/>
            <person name="Sonstegard T.S."/>
            <person name="Schroeder S.G."/>
            <person name="Burgess S.C."/>
            <person name="Diehl S.V."/>
        </authorList>
    </citation>
    <scope>NUCLEOTIDE SEQUENCE [LARGE SCALE GENOMIC DNA]</scope>
    <source>
        <strain evidence="12 13">TFFH 294</strain>
    </source>
</reference>
<dbReference type="PROSITE" id="PS50920">
    <property type="entry name" value="SOLCAR"/>
    <property type="match status" value="3"/>
</dbReference>
<sequence length="333" mass="36043">MDPTYAKMVAAMTGSTLTALTMTPFDVVKTRLQTQPPAVRQPLFPAPPANMCCQPSKSMPCVRRMSSLAPALEGQTVCVWDHGVMRTERITGFLDAVRHVMRAEGVLGLWKGAGTTLVMVIPSASSYMLAYDHLLNVTLPPLLPSAIVPLCSGMLARTMTSTVMSPLELVRTNLQSTPLSPDNPHTLRSVLTSVRGLTQVHGFQYLWRGLGPTLWRDVPFSGLYWAGYEICKKAFVREGFTGPQVAFVSGAISGTTAAFFTSPFDVLKTRQQAVSMQSGGPNAPTFSLALRILRTEGMRALYAGFLPRVVKIAPACGIMISCFEGIGKFLAKP</sequence>
<keyword evidence="7" id="KW-1133">Transmembrane helix</keyword>
<evidence type="ECO:0000256" key="8">
    <source>
        <dbReference type="ARBA" id="ARBA00023128"/>
    </source>
</evidence>
<feature type="repeat" description="Solcar" evidence="10">
    <location>
        <begin position="144"/>
        <end position="234"/>
    </location>
</feature>
<dbReference type="GO" id="GO:0005743">
    <property type="term" value="C:mitochondrial inner membrane"/>
    <property type="evidence" value="ECO:0007669"/>
    <property type="project" value="UniProtKB-SubCell"/>
</dbReference>
<dbReference type="RefSeq" id="XP_012181220.1">
    <property type="nucleotide sequence ID" value="XM_012325830.1"/>
</dbReference>
<dbReference type="FunCoup" id="J4HWA8">
    <property type="interactions" value="324"/>
</dbReference>
<dbReference type="STRING" id="599839.J4HWA8"/>
<evidence type="ECO:0000313" key="12">
    <source>
        <dbReference type="EMBL" id="CCM01937.1"/>
    </source>
</evidence>
<protein>
    <recommendedName>
        <fullName evidence="14">Mitochondrial carrier</fullName>
    </recommendedName>
</protein>
<keyword evidence="6" id="KW-0999">Mitochondrion inner membrane</keyword>
<dbReference type="AlphaFoldDB" id="J4HWA8"/>
<dbReference type="Proteomes" id="UP000006352">
    <property type="component" value="Unassembled WGS sequence"/>
</dbReference>
<name>J4HWA8_9APHY</name>
<dbReference type="PANTHER" id="PTHR45760">
    <property type="entry name" value="FI19922P1-RELATED"/>
    <property type="match status" value="1"/>
</dbReference>
<evidence type="ECO:0000256" key="9">
    <source>
        <dbReference type="ARBA" id="ARBA00023136"/>
    </source>
</evidence>
<gene>
    <name evidence="12" type="ORF">FIBRA_04010</name>
</gene>
<evidence type="ECO:0000256" key="2">
    <source>
        <dbReference type="ARBA" id="ARBA00006375"/>
    </source>
</evidence>
<keyword evidence="13" id="KW-1185">Reference proteome</keyword>
<accession>J4HWA8</accession>
<evidence type="ECO:0000313" key="13">
    <source>
        <dbReference type="Proteomes" id="UP000006352"/>
    </source>
</evidence>
<feature type="repeat" description="Solcar" evidence="10">
    <location>
        <begin position="2"/>
        <end position="137"/>
    </location>
</feature>
<dbReference type="Gene3D" id="1.50.40.10">
    <property type="entry name" value="Mitochondrial carrier domain"/>
    <property type="match status" value="2"/>
</dbReference>
<dbReference type="GO" id="GO:1990542">
    <property type="term" value="P:mitochondrial transmembrane transport"/>
    <property type="evidence" value="ECO:0007669"/>
    <property type="project" value="InterPro"/>
</dbReference>
<keyword evidence="9 10" id="KW-0472">Membrane</keyword>
<comment type="similarity">
    <text evidence="2 11">Belongs to the mitochondrial carrier (TC 2.A.29) family.</text>
</comment>
<evidence type="ECO:0000256" key="10">
    <source>
        <dbReference type="PROSITE-ProRule" id="PRU00282"/>
    </source>
</evidence>
<dbReference type="PANTHER" id="PTHR45760:SF2">
    <property type="entry name" value="FI19922P1-RELATED"/>
    <property type="match status" value="1"/>
</dbReference>
<dbReference type="GeneID" id="24096848"/>
<feature type="repeat" description="Solcar" evidence="10">
    <location>
        <begin position="241"/>
        <end position="329"/>
    </location>
</feature>
<keyword evidence="5" id="KW-0677">Repeat</keyword>